<keyword evidence="3" id="KW-1185">Reference proteome</keyword>
<feature type="transmembrane region" description="Helical" evidence="1">
    <location>
        <begin position="32"/>
        <end position="47"/>
    </location>
</feature>
<evidence type="ECO:0008006" key="4">
    <source>
        <dbReference type="Google" id="ProtNLM"/>
    </source>
</evidence>
<keyword evidence="1" id="KW-1133">Transmembrane helix</keyword>
<dbReference type="EMBL" id="CP101462">
    <property type="protein sequence ID" value="UTT44320.1"/>
    <property type="molecule type" value="Genomic_DNA"/>
</dbReference>
<accession>A0ABY5FS18</accession>
<organism evidence="2 3">
    <name type="scientific">Exiguobacterium aurantiacum</name>
    <dbReference type="NCBI Taxonomy" id="33987"/>
    <lineage>
        <taxon>Bacteria</taxon>
        <taxon>Bacillati</taxon>
        <taxon>Bacillota</taxon>
        <taxon>Bacilli</taxon>
        <taxon>Bacillales</taxon>
        <taxon>Bacillales Family XII. Incertae Sedis</taxon>
        <taxon>Exiguobacterium</taxon>
    </lineage>
</organism>
<dbReference type="Proteomes" id="UP001060325">
    <property type="component" value="Chromosome"/>
</dbReference>
<protein>
    <recommendedName>
        <fullName evidence="4">PEP-CTERM protein-sorting domain-containing protein</fullName>
    </recommendedName>
</protein>
<reference evidence="2" key="1">
    <citation type="submission" date="2022-07" db="EMBL/GenBank/DDBJ databases">
        <title>Complete genome of CX2.</title>
        <authorList>
            <person name="Cao G."/>
        </authorList>
    </citation>
    <scope>NUCLEOTIDE SEQUENCE</scope>
    <source>
        <strain evidence="2">CX2</strain>
    </source>
</reference>
<gene>
    <name evidence="2" type="ORF">NMQ00_07430</name>
</gene>
<dbReference type="RefSeq" id="WP_255178569.1">
    <property type="nucleotide sequence ID" value="NZ_CP101462.1"/>
</dbReference>
<evidence type="ECO:0000313" key="3">
    <source>
        <dbReference type="Proteomes" id="UP001060325"/>
    </source>
</evidence>
<name>A0ABY5FS18_9BACL</name>
<evidence type="ECO:0000313" key="2">
    <source>
        <dbReference type="EMBL" id="UTT44320.1"/>
    </source>
</evidence>
<keyword evidence="1" id="KW-0812">Transmembrane</keyword>
<sequence length="53" mass="6073">MTRSYVLVLLAVFALFFLQLYAREEAYSTPASVVLVILILGATLFQLRRKPNR</sequence>
<proteinExistence type="predicted"/>
<keyword evidence="1" id="KW-0472">Membrane</keyword>
<evidence type="ECO:0000256" key="1">
    <source>
        <dbReference type="SAM" id="Phobius"/>
    </source>
</evidence>